<name>A0ABT9B7E9_9BACT</name>
<dbReference type="PRINTS" id="PR00038">
    <property type="entry name" value="HTHLUXR"/>
</dbReference>
<evidence type="ECO:0000256" key="1">
    <source>
        <dbReference type="ARBA" id="ARBA00023015"/>
    </source>
</evidence>
<reference evidence="5" key="1">
    <citation type="submission" date="2023-07" db="EMBL/GenBank/DDBJ databases">
        <authorList>
            <person name="Kim M.K."/>
        </authorList>
    </citation>
    <scope>NUCLEOTIDE SEQUENCE</scope>
    <source>
        <strain evidence="5">ASUV-10-1</strain>
    </source>
</reference>
<dbReference type="EMBL" id="JAUQSY010000003">
    <property type="protein sequence ID" value="MDO7874204.1"/>
    <property type="molecule type" value="Genomic_DNA"/>
</dbReference>
<dbReference type="InterPro" id="IPR036388">
    <property type="entry name" value="WH-like_DNA-bd_sf"/>
</dbReference>
<dbReference type="PANTHER" id="PTHR44688:SF16">
    <property type="entry name" value="DNA-BINDING TRANSCRIPTIONAL ACTIVATOR DEVR_DOSR"/>
    <property type="match status" value="1"/>
</dbReference>
<dbReference type="PANTHER" id="PTHR44688">
    <property type="entry name" value="DNA-BINDING TRANSCRIPTIONAL ACTIVATOR DEVR_DOSR"/>
    <property type="match status" value="1"/>
</dbReference>
<keyword evidence="2" id="KW-0238">DNA-binding</keyword>
<dbReference type="Pfam" id="PF00196">
    <property type="entry name" value="GerE"/>
    <property type="match status" value="1"/>
</dbReference>
<dbReference type="Gene3D" id="1.10.10.10">
    <property type="entry name" value="Winged helix-like DNA-binding domain superfamily/Winged helix DNA-binding domain"/>
    <property type="match status" value="1"/>
</dbReference>
<dbReference type="CDD" id="cd06170">
    <property type="entry name" value="LuxR_C_like"/>
    <property type="match status" value="1"/>
</dbReference>
<feature type="domain" description="HTH luxR-type" evidence="4">
    <location>
        <begin position="155"/>
        <end position="220"/>
    </location>
</feature>
<proteinExistence type="predicted"/>
<organism evidence="5 6">
    <name type="scientific">Hymenobacter aranciens</name>
    <dbReference type="NCBI Taxonomy" id="3063996"/>
    <lineage>
        <taxon>Bacteria</taxon>
        <taxon>Pseudomonadati</taxon>
        <taxon>Bacteroidota</taxon>
        <taxon>Cytophagia</taxon>
        <taxon>Cytophagales</taxon>
        <taxon>Hymenobacteraceae</taxon>
        <taxon>Hymenobacter</taxon>
    </lineage>
</organism>
<dbReference type="SUPFAM" id="SSF46894">
    <property type="entry name" value="C-terminal effector domain of the bipartite response regulators"/>
    <property type="match status" value="1"/>
</dbReference>
<gene>
    <name evidence="5" type="ORF">Q5H93_05620</name>
</gene>
<comment type="caution">
    <text evidence="5">The sequence shown here is derived from an EMBL/GenBank/DDBJ whole genome shotgun (WGS) entry which is preliminary data.</text>
</comment>
<dbReference type="Proteomes" id="UP001176429">
    <property type="component" value="Unassembled WGS sequence"/>
</dbReference>
<keyword evidence="1" id="KW-0805">Transcription regulation</keyword>
<accession>A0ABT9B7E9</accession>
<evidence type="ECO:0000256" key="3">
    <source>
        <dbReference type="ARBA" id="ARBA00023163"/>
    </source>
</evidence>
<dbReference type="RefSeq" id="WP_305005520.1">
    <property type="nucleotide sequence ID" value="NZ_JAUQSY010000003.1"/>
</dbReference>
<dbReference type="InterPro" id="IPR016032">
    <property type="entry name" value="Sig_transdc_resp-reg_C-effctor"/>
</dbReference>
<dbReference type="SMART" id="SM00421">
    <property type="entry name" value="HTH_LUXR"/>
    <property type="match status" value="1"/>
</dbReference>
<keyword evidence="3" id="KW-0804">Transcription</keyword>
<evidence type="ECO:0000313" key="6">
    <source>
        <dbReference type="Proteomes" id="UP001176429"/>
    </source>
</evidence>
<sequence length="222" mass="25634">MTNAEIITQRVAEIAINADQQPGVIVVINLQTRSVEYMSPRGLHLLETTMEELFAMGPAYHERFFCPNETDNYMPKIWDVMERRDFRAIVSFFQQVRTNQSMGWSWYFSSARLLACDEANQPLLLLNFSCPVDVDSNITAKVQRLLDENNFLRQHSTIYARLTPRERLVLKGLALGETSAETAQYLFISMQTVETHRRNLRQKLGVTSTFELGQYARAFDLI</sequence>
<evidence type="ECO:0000313" key="5">
    <source>
        <dbReference type="EMBL" id="MDO7874204.1"/>
    </source>
</evidence>
<keyword evidence="6" id="KW-1185">Reference proteome</keyword>
<evidence type="ECO:0000256" key="2">
    <source>
        <dbReference type="ARBA" id="ARBA00023125"/>
    </source>
</evidence>
<evidence type="ECO:0000259" key="4">
    <source>
        <dbReference type="PROSITE" id="PS50043"/>
    </source>
</evidence>
<dbReference type="InterPro" id="IPR000792">
    <property type="entry name" value="Tscrpt_reg_LuxR_C"/>
</dbReference>
<dbReference type="PROSITE" id="PS50043">
    <property type="entry name" value="HTH_LUXR_2"/>
    <property type="match status" value="1"/>
</dbReference>
<protein>
    <submittedName>
        <fullName evidence="5">Helix-turn-helix transcriptional regulator</fullName>
    </submittedName>
</protein>